<sequence length="1243" mass="142733">MPSDIFAALNKLKKEIVEINNRQELVENREGLDDTKMSAQMFVNRELLPEANFVNYPDNKAVAEYSNLALQAVWNIAHYASRGYASAIWNQKAIVEAFQFLDENWVPKIIDEQTNQVGLALQTFLNTALDEEVLDNITIPKGVKDGIRQTLTGLQKKLEHRLKVYETHTPEHVSTAVKGIQVKRDSQAAWKQNMDETFDKVNPQMYYKYFQGPLNSDYAELEKKLEVLDGYSKLFDEAAESFRSYNEKWNKANLEKKLPPKVSASAYIFSLADENQTSQENLAKLSEVYNKPNYKILDENIGISLQRTYNTTEDMINYLKQNNLQIIEVQKQLLQEYITDSKSLFDFEKSLEQAVSSLKPVVIPEEIQSLIDNPEHSFVDDQIDSYDKLIKQIESSQAKLLEHQKLLDTKVSNFETANPIPSLETKDHLSAFEKARSDAGEKLDLKVKANKDQITTIKALLDKANAKVVDLHYEQAKQSKMGRKRILEEAGTRTKEAFKEMHENSRPREVSAKYQSQLIHQRYPAAVQTIKKQYSPQIRALEEQIGTIKAQIPSKEDGLEAIKSKSEQRKELLQTSLEELKQYQTVLEKEQGLYMPSGQVPKDRLIKNLECNDEIAAFIDGMYVNEQTAASWYGFNRTNLYNNYSHYSSLLGPSDLEADLGDVIDYISRKIDLIDQEMKIDVTVEAISPISSPQLLGEGNLWKLQEEYQGIKQEKNKLEAEVKKTEETLQSLTATMNEELNSLESRKIAIDERLTFATLEEKINTIDHGLAMVSSDSHLLAFRIEEVIQAQQKLEAISEEIDKMEHGEALKYYESVKDEITKINVDDMMNHRENFRDKSGAELQKNIGNSLKALVSNLDKLKSEENNIDKSETLSSKLKRVRDNFEALKERNVKLKNEPVGLDFAVKKLQETNAGLMTAINDSIAKHKLAALEEMLQSKYPELNGSSVRPDTKEDRDSQIREIEQFFGPLAEFKKHTNESIREKYQHISKIAQPLKEYFIPLKLDVILEETSGFIERFHSRERHGLLAEIKQFEAREGTFLNELKSSDSLEIQEKLKLIKNNENQLAVQKDILSPDSPDQSLEFFSPAPDAIPEEQPQRETGPKLETSPIESLMDKYFTDRSGVFPQYLAERAHKFWLKDFFRSFAALTFGCFGYKTDAQVRETYVNELTDVFENYKKDSSEENRLQLLDKIDIGQDQFSPRAKVGEERYNESLHSKLQDLKKSISEVPEQEVVIELQSPQMH</sequence>
<reference evidence="3" key="1">
    <citation type="journal article" date="2020" name="Microbiol. Resour. Announc.">
        <title>Complete Genome Sequence of Novel Psychrotolerant Legionella Strain TUM19329, Isolated from Antarctic Lake Sediment.</title>
        <authorList>
            <person name="Shimada S."/>
            <person name="Nakai R."/>
            <person name="Aoki K."/>
            <person name="Shimoeda N."/>
            <person name="Ohno G."/>
            <person name="Miyazaki Y."/>
            <person name="Kudoh S."/>
            <person name="Imura S."/>
            <person name="Watanabe K."/>
            <person name="Ishii Y."/>
            <person name="Tateda K."/>
        </authorList>
    </citation>
    <scope>NUCLEOTIDE SEQUENCE [LARGE SCALE GENOMIC DNA]</scope>
    <source>
        <strain evidence="3">TUM19329</strain>
    </source>
</reference>
<organism evidence="3 4">
    <name type="scientific">Legionella antarctica</name>
    <dbReference type="NCBI Taxonomy" id="2708020"/>
    <lineage>
        <taxon>Bacteria</taxon>
        <taxon>Pseudomonadati</taxon>
        <taxon>Pseudomonadota</taxon>
        <taxon>Gammaproteobacteria</taxon>
        <taxon>Legionellales</taxon>
        <taxon>Legionellaceae</taxon>
        <taxon>Legionella</taxon>
    </lineage>
</organism>
<dbReference type="AlphaFoldDB" id="A0A6F8T543"/>
<feature type="region of interest" description="Disordered" evidence="2">
    <location>
        <begin position="1083"/>
        <end position="1106"/>
    </location>
</feature>
<name>A0A6F8T543_9GAMM</name>
<dbReference type="EMBL" id="AP022839">
    <property type="protein sequence ID" value="BCA95277.1"/>
    <property type="molecule type" value="Genomic_DNA"/>
</dbReference>
<accession>A0A6F8T543</accession>
<feature type="coiled-coil region" evidence="1">
    <location>
        <begin position="871"/>
        <end position="898"/>
    </location>
</feature>
<dbReference type="RefSeq" id="WP_173236918.1">
    <property type="nucleotide sequence ID" value="NZ_AP022839.1"/>
</dbReference>
<protein>
    <submittedName>
        <fullName evidence="3">Uncharacterized protein</fullName>
    </submittedName>
</protein>
<evidence type="ECO:0000256" key="1">
    <source>
        <dbReference type="SAM" id="Coils"/>
    </source>
</evidence>
<evidence type="ECO:0000313" key="4">
    <source>
        <dbReference type="Proteomes" id="UP000502894"/>
    </source>
</evidence>
<keyword evidence="1" id="KW-0175">Coiled coil</keyword>
<dbReference type="Proteomes" id="UP000502894">
    <property type="component" value="Chromosome"/>
</dbReference>
<gene>
    <name evidence="3" type="ORF">TUM19329_16380</name>
</gene>
<keyword evidence="4" id="KW-1185">Reference proteome</keyword>
<proteinExistence type="predicted"/>
<feature type="coiled-coil region" evidence="1">
    <location>
        <begin position="701"/>
        <end position="742"/>
    </location>
</feature>
<evidence type="ECO:0000313" key="3">
    <source>
        <dbReference type="EMBL" id="BCA95277.1"/>
    </source>
</evidence>
<evidence type="ECO:0000256" key="2">
    <source>
        <dbReference type="SAM" id="MobiDB-lite"/>
    </source>
</evidence>
<dbReference type="KEGG" id="lant:TUM19329_16380"/>